<evidence type="ECO:0000256" key="13">
    <source>
        <dbReference type="SAM" id="MobiDB-lite"/>
    </source>
</evidence>
<dbReference type="EC" id="2.7.13.3" evidence="2"/>
<dbReference type="InterPro" id="IPR005467">
    <property type="entry name" value="His_kinase_dom"/>
</dbReference>
<dbReference type="SUPFAM" id="SSF47226">
    <property type="entry name" value="Histidine-containing phosphotransfer domain, HPT domain"/>
    <property type="match status" value="1"/>
</dbReference>
<evidence type="ECO:0000256" key="2">
    <source>
        <dbReference type="ARBA" id="ARBA00012438"/>
    </source>
</evidence>
<dbReference type="Pfam" id="PF01584">
    <property type="entry name" value="CheW"/>
    <property type="match status" value="1"/>
</dbReference>
<dbReference type="GO" id="GO:0000155">
    <property type="term" value="F:phosphorelay sensor kinase activity"/>
    <property type="evidence" value="ECO:0007669"/>
    <property type="project" value="InterPro"/>
</dbReference>
<dbReference type="InterPro" id="IPR004105">
    <property type="entry name" value="CheA-like_dim"/>
</dbReference>
<dbReference type="Gene3D" id="2.30.30.40">
    <property type="entry name" value="SH3 Domains"/>
    <property type="match status" value="1"/>
</dbReference>
<keyword evidence="8 17" id="KW-0418">Kinase</keyword>
<dbReference type="GO" id="GO:0005737">
    <property type="term" value="C:cytoplasm"/>
    <property type="evidence" value="ECO:0007669"/>
    <property type="project" value="InterPro"/>
</dbReference>
<evidence type="ECO:0000259" key="16">
    <source>
        <dbReference type="PROSITE" id="PS50894"/>
    </source>
</evidence>
<comment type="function">
    <text evidence="11">Involved in the transmission of sensory signals from the chemoreceptors to the flagellar motors. CheA is autophosphorylated; it can transfer its phosphate group to either CheB or CheY.</text>
</comment>
<keyword evidence="4" id="KW-0145">Chemotaxis</keyword>
<dbReference type="InterPro" id="IPR008207">
    <property type="entry name" value="Sig_transdc_His_kin_Hpt_dom"/>
</dbReference>
<evidence type="ECO:0000259" key="14">
    <source>
        <dbReference type="PROSITE" id="PS50109"/>
    </source>
</evidence>
<keyword evidence="18" id="KW-1185">Reference proteome</keyword>
<dbReference type="PROSITE" id="PS50894">
    <property type="entry name" value="HPT"/>
    <property type="match status" value="1"/>
</dbReference>
<organism evidence="17 18">
    <name type="scientific">Rhodomicrobium vannielii (strain ATCC 17100 / DSM 162 / LMG 4299 / NCIMB 10020 / ATH 3.1.1)</name>
    <dbReference type="NCBI Taxonomy" id="648757"/>
    <lineage>
        <taxon>Bacteria</taxon>
        <taxon>Pseudomonadati</taxon>
        <taxon>Pseudomonadota</taxon>
        <taxon>Alphaproteobacteria</taxon>
        <taxon>Hyphomicrobiales</taxon>
        <taxon>Hyphomicrobiaceae</taxon>
        <taxon>Rhodomicrobium</taxon>
    </lineage>
</organism>
<dbReference type="HOGENOM" id="CLU_000650_3_6_5"/>
<evidence type="ECO:0000256" key="5">
    <source>
        <dbReference type="ARBA" id="ARBA00022553"/>
    </source>
</evidence>
<feature type="modified residue" description="Phosphohistidine" evidence="12">
    <location>
        <position position="46"/>
    </location>
</feature>
<evidence type="ECO:0000256" key="10">
    <source>
        <dbReference type="ARBA" id="ARBA00023012"/>
    </source>
</evidence>
<dbReference type="RefSeq" id="WP_013418482.1">
    <property type="nucleotide sequence ID" value="NC_014664.1"/>
</dbReference>
<dbReference type="OrthoDB" id="9803176at2"/>
<dbReference type="InterPro" id="IPR003594">
    <property type="entry name" value="HATPase_dom"/>
</dbReference>
<dbReference type="AlphaFoldDB" id="E3I165"/>
<evidence type="ECO:0000313" key="17">
    <source>
        <dbReference type="EMBL" id="ADP70078.1"/>
    </source>
</evidence>
<dbReference type="Pfam" id="PF02895">
    <property type="entry name" value="H-kinase_dim"/>
    <property type="match status" value="1"/>
</dbReference>
<dbReference type="SMART" id="SM00387">
    <property type="entry name" value="HATPase_c"/>
    <property type="match status" value="1"/>
</dbReference>
<dbReference type="InterPro" id="IPR036097">
    <property type="entry name" value="HisK_dim/P_sf"/>
</dbReference>
<name>E3I165_RHOVT</name>
<dbReference type="InterPro" id="IPR036061">
    <property type="entry name" value="CheW-like_dom_sf"/>
</dbReference>
<keyword evidence="6" id="KW-0808">Transferase</keyword>
<dbReference type="InterPro" id="IPR037006">
    <property type="entry name" value="CheA-like_homodim_sf"/>
</dbReference>
<dbReference type="STRING" id="648757.Rvan_0802"/>
<dbReference type="SUPFAM" id="SSF55874">
    <property type="entry name" value="ATPase domain of HSP90 chaperone/DNA topoisomerase II/histidine kinase"/>
    <property type="match status" value="1"/>
</dbReference>
<feature type="domain" description="Histidine kinase" evidence="14">
    <location>
        <begin position="315"/>
        <end position="523"/>
    </location>
</feature>
<keyword evidence="10" id="KW-0902">Two-component regulatory system</keyword>
<dbReference type="CDD" id="cd00088">
    <property type="entry name" value="HPT"/>
    <property type="match status" value="1"/>
</dbReference>
<dbReference type="CDD" id="cd00731">
    <property type="entry name" value="CheA_reg"/>
    <property type="match status" value="1"/>
</dbReference>
<feature type="domain" description="CheW-like" evidence="15">
    <location>
        <begin position="525"/>
        <end position="657"/>
    </location>
</feature>
<evidence type="ECO:0000256" key="9">
    <source>
        <dbReference type="ARBA" id="ARBA00022840"/>
    </source>
</evidence>
<evidence type="ECO:0000256" key="7">
    <source>
        <dbReference type="ARBA" id="ARBA00022741"/>
    </source>
</evidence>
<evidence type="ECO:0000259" key="15">
    <source>
        <dbReference type="PROSITE" id="PS50851"/>
    </source>
</evidence>
<evidence type="ECO:0000256" key="3">
    <source>
        <dbReference type="ARBA" id="ARBA00021495"/>
    </source>
</evidence>
<dbReference type="SUPFAM" id="SSF50341">
    <property type="entry name" value="CheW-like"/>
    <property type="match status" value="1"/>
</dbReference>
<evidence type="ECO:0000256" key="12">
    <source>
        <dbReference type="PROSITE-ProRule" id="PRU00110"/>
    </source>
</evidence>
<proteinExistence type="predicted"/>
<dbReference type="SMART" id="SM00260">
    <property type="entry name" value="CheW"/>
    <property type="match status" value="1"/>
</dbReference>
<evidence type="ECO:0000256" key="1">
    <source>
        <dbReference type="ARBA" id="ARBA00000085"/>
    </source>
</evidence>
<dbReference type="FunFam" id="3.30.565.10:FF:000016">
    <property type="entry name" value="Chemotaxis protein CheA, putative"/>
    <property type="match status" value="1"/>
</dbReference>
<feature type="region of interest" description="Disordered" evidence="13">
    <location>
        <begin position="233"/>
        <end position="280"/>
    </location>
</feature>
<evidence type="ECO:0000256" key="6">
    <source>
        <dbReference type="ARBA" id="ARBA00022679"/>
    </source>
</evidence>
<feature type="compositionally biased region" description="Basic and acidic residues" evidence="13">
    <location>
        <begin position="258"/>
        <end position="267"/>
    </location>
</feature>
<evidence type="ECO:0000313" key="18">
    <source>
        <dbReference type="Proteomes" id="UP000001399"/>
    </source>
</evidence>
<protein>
    <recommendedName>
        <fullName evidence="3">Chemotaxis protein CheA</fullName>
        <ecNumber evidence="2">2.7.13.3</ecNumber>
    </recommendedName>
</protein>
<dbReference type="CDD" id="cd16916">
    <property type="entry name" value="HATPase_CheA-like"/>
    <property type="match status" value="1"/>
</dbReference>
<accession>E3I165</accession>
<dbReference type="InterPro" id="IPR051315">
    <property type="entry name" value="Bact_Chemotaxis_CheA"/>
</dbReference>
<dbReference type="InterPro" id="IPR004358">
    <property type="entry name" value="Sig_transdc_His_kin-like_C"/>
</dbReference>
<dbReference type="Gene3D" id="3.30.565.10">
    <property type="entry name" value="Histidine kinase-like ATPase, C-terminal domain"/>
    <property type="match status" value="1"/>
</dbReference>
<dbReference type="Gene3D" id="1.10.287.560">
    <property type="entry name" value="Histidine kinase CheA-like, homodimeric domain"/>
    <property type="match status" value="1"/>
</dbReference>
<dbReference type="Proteomes" id="UP000001399">
    <property type="component" value="Chromosome"/>
</dbReference>
<dbReference type="GO" id="GO:0005524">
    <property type="term" value="F:ATP binding"/>
    <property type="evidence" value="ECO:0007669"/>
    <property type="project" value="UniProtKB-KW"/>
</dbReference>
<dbReference type="PROSITE" id="PS50109">
    <property type="entry name" value="HIS_KIN"/>
    <property type="match status" value="1"/>
</dbReference>
<dbReference type="SMART" id="SM01231">
    <property type="entry name" value="H-kinase_dim"/>
    <property type="match status" value="1"/>
</dbReference>
<dbReference type="eggNOG" id="COG0643">
    <property type="taxonomic scope" value="Bacteria"/>
</dbReference>
<reference evidence="18" key="1">
    <citation type="journal article" date="2011" name="J. Bacteriol.">
        <title>Genome sequences of eight morphologically diverse alphaproteobacteria.</title>
        <authorList>
            <consortium name="US DOE Joint Genome Institute"/>
            <person name="Brown P.J."/>
            <person name="Kysela D.T."/>
            <person name="Buechlein A."/>
            <person name="Hemmerich C."/>
            <person name="Brun Y.V."/>
        </authorList>
    </citation>
    <scope>NUCLEOTIDE SEQUENCE [LARGE SCALE GENOMIC DNA]</scope>
    <source>
        <strain evidence="18">ATCC 17100 / ATH 3.1.1 / DSM 162 / LMG 4299</strain>
    </source>
</reference>
<feature type="domain" description="HPt" evidence="16">
    <location>
        <begin position="1"/>
        <end position="103"/>
    </location>
</feature>
<keyword evidence="9" id="KW-0067">ATP-binding</keyword>
<dbReference type="Pfam" id="PF02518">
    <property type="entry name" value="HATPase_c"/>
    <property type="match status" value="1"/>
</dbReference>
<dbReference type="InterPro" id="IPR036641">
    <property type="entry name" value="HPT_dom_sf"/>
</dbReference>
<dbReference type="PANTHER" id="PTHR43395">
    <property type="entry name" value="SENSOR HISTIDINE KINASE CHEA"/>
    <property type="match status" value="1"/>
</dbReference>
<evidence type="ECO:0000256" key="11">
    <source>
        <dbReference type="ARBA" id="ARBA00035100"/>
    </source>
</evidence>
<dbReference type="PROSITE" id="PS50851">
    <property type="entry name" value="CHEW"/>
    <property type="match status" value="1"/>
</dbReference>
<dbReference type="SMART" id="SM00073">
    <property type="entry name" value="HPT"/>
    <property type="match status" value="1"/>
</dbReference>
<evidence type="ECO:0000256" key="4">
    <source>
        <dbReference type="ARBA" id="ARBA00022500"/>
    </source>
</evidence>
<keyword evidence="7" id="KW-0547">Nucleotide-binding</keyword>
<dbReference type="SUPFAM" id="SSF47384">
    <property type="entry name" value="Homodimeric domain of signal transducing histidine kinase"/>
    <property type="match status" value="1"/>
</dbReference>
<sequence>MKASDPADTFRQEARELLDILEETLLDLGQRPDDKALVAGSFRALHTLKGSGAMFGFDEMAEFVHEFETAFDRVRKDNAPISPALVAIALAAKDHIHKLIVEPALHADDTVRLLGELREAANNAECGETGNADAVAAAVSERPGVGCRVRFWLPSDAIAFGTNPLLLLDELRELGASSVTALTDRLPPLEAMNPQASYLGWEVTFENEVSSDKIEDVFLFIRDGMDLLIEPTDQGEASSTAEPAEDQDSETPLPAKPDAQEPARRTADTAPQADKANSSVRVAAERLDELMDRVGELVIVQSRLSQIAGASADLNLKAVVEELGRLSSGLRDTTMGIRMVPIGTVFSRFRRLVHDLSNTLGKEVDFVTTGGETELDKTMIERLADPLVHIIRNSIDHGLESPEKRASNGKPARGQVRLAAIHTGAEVAITITDDGAGLDAARIRAKAEEAGILSPDQKISAHDLCQLIFHPGFSTAAEVTSVSGRGVGMDVVKRAVEGLRGTIDLTTTPGQGTVVTLRLPLTLAIIESMLVRVGGGRYAIPLSAVEECVELPSAAELGGSGKNFLNIRDRIVPFLRLRELFNVDAPPELHQKVVIVSAGDSRVGFVVDQIIGNSQTVIKSMSKLHFDVETFSGATILGDGTVALILDIGSLVAFGQGVERQWRGEGLGRGEGFGRGEGLGRVA</sequence>
<dbReference type="InterPro" id="IPR036890">
    <property type="entry name" value="HATPase_C_sf"/>
</dbReference>
<comment type="catalytic activity">
    <reaction evidence="1">
        <text>ATP + protein L-histidine = ADP + protein N-phospho-L-histidine.</text>
        <dbReference type="EC" id="2.7.13.3"/>
    </reaction>
</comment>
<dbReference type="PRINTS" id="PR00344">
    <property type="entry name" value="BCTRLSENSOR"/>
</dbReference>
<dbReference type="Gene3D" id="1.20.120.160">
    <property type="entry name" value="HPT domain"/>
    <property type="match status" value="1"/>
</dbReference>
<dbReference type="Pfam" id="PF01627">
    <property type="entry name" value="Hpt"/>
    <property type="match status" value="1"/>
</dbReference>
<dbReference type="InterPro" id="IPR002545">
    <property type="entry name" value="CheW-lke_dom"/>
</dbReference>
<gene>
    <name evidence="17" type="ordered locus">Rvan_0802</name>
</gene>
<dbReference type="KEGG" id="rva:Rvan_0802"/>
<dbReference type="GO" id="GO:0006935">
    <property type="term" value="P:chemotaxis"/>
    <property type="evidence" value="ECO:0007669"/>
    <property type="project" value="UniProtKB-KW"/>
</dbReference>
<keyword evidence="5 12" id="KW-0597">Phosphoprotein</keyword>
<dbReference type="PANTHER" id="PTHR43395:SF10">
    <property type="entry name" value="CHEMOTAXIS PROTEIN CHEA"/>
    <property type="match status" value="1"/>
</dbReference>
<dbReference type="eggNOG" id="COG2198">
    <property type="taxonomic scope" value="Bacteria"/>
</dbReference>
<dbReference type="EMBL" id="CP002292">
    <property type="protein sequence ID" value="ADP70078.1"/>
    <property type="molecule type" value="Genomic_DNA"/>
</dbReference>
<evidence type="ECO:0000256" key="8">
    <source>
        <dbReference type="ARBA" id="ARBA00022777"/>
    </source>
</evidence>